<feature type="domain" description="Ancillary SecYEG translocon subunit/Cell division coordinator CpoB TPR" evidence="3">
    <location>
        <begin position="8"/>
        <end position="138"/>
    </location>
</feature>
<name>A0A160F5M8_9BACL</name>
<dbReference type="RefSeq" id="WP_066322704.1">
    <property type="nucleotide sequence ID" value="NZ_CP015438.1"/>
</dbReference>
<sequence length="161" mass="19294">MMSERLSRYVFYGLIIFVLIGISYAYWKGERQDQQFKQDYIQYQQAFEWIKQGNGEQALPLLQPLLKKYPDRYNIMRYVGLAYAMKNDFQHASLYYEKAITQRPFLQEDPIFTLQFGEILYFNGEYAKAKAYLEKSKQLPGSENYHSRIDELLTLIHQRTK</sequence>
<keyword evidence="2" id="KW-0812">Transmembrane</keyword>
<evidence type="ECO:0000313" key="4">
    <source>
        <dbReference type="EMBL" id="ANB61837.1"/>
    </source>
</evidence>
<evidence type="ECO:0000313" key="5">
    <source>
        <dbReference type="Proteomes" id="UP000076865"/>
    </source>
</evidence>
<dbReference type="SUPFAM" id="SSF48452">
    <property type="entry name" value="TPR-like"/>
    <property type="match status" value="1"/>
</dbReference>
<feature type="transmembrane region" description="Helical" evidence="2">
    <location>
        <begin position="6"/>
        <end position="27"/>
    </location>
</feature>
<reference evidence="4 5" key="1">
    <citation type="journal article" date="2006" name="Syst. Appl. Microbiol.">
        <title>Anoxybacillus amylolyticus sp. nov., a thermophilic amylase producing bacterium isolated from Mount Rittmann (Antarctica).</title>
        <authorList>
            <person name="Poli A."/>
            <person name="Esposito E."/>
            <person name="Lama L."/>
            <person name="Orlando P."/>
            <person name="Nicolaus G."/>
            <person name="de Appolonia F."/>
            <person name="Gambacorta A."/>
            <person name="Nicolaus B."/>
        </authorList>
    </citation>
    <scope>NUCLEOTIDE SEQUENCE [LARGE SCALE GENOMIC DNA]</scope>
    <source>
        <strain evidence="4 5">DSM 15939</strain>
    </source>
</reference>
<keyword evidence="1" id="KW-0802">TPR repeat</keyword>
<dbReference type="Proteomes" id="UP000076865">
    <property type="component" value="Chromosome"/>
</dbReference>
<accession>A0A160F5M8</accession>
<evidence type="ECO:0000259" key="3">
    <source>
        <dbReference type="Pfam" id="PF09976"/>
    </source>
</evidence>
<dbReference type="KEGG" id="aamy:GFC30_448"/>
<keyword evidence="2" id="KW-0472">Membrane</keyword>
<dbReference type="PATRIC" id="fig|294699.3.peg.440"/>
<dbReference type="PROSITE" id="PS50005">
    <property type="entry name" value="TPR"/>
    <property type="match status" value="1"/>
</dbReference>
<dbReference type="Gene3D" id="1.25.40.10">
    <property type="entry name" value="Tetratricopeptide repeat domain"/>
    <property type="match status" value="1"/>
</dbReference>
<feature type="repeat" description="TPR" evidence="1">
    <location>
        <begin position="73"/>
        <end position="106"/>
    </location>
</feature>
<dbReference type="OrthoDB" id="2454310at2"/>
<dbReference type="InterPro" id="IPR011990">
    <property type="entry name" value="TPR-like_helical_dom_sf"/>
</dbReference>
<dbReference type="Pfam" id="PF09976">
    <property type="entry name" value="TPR_21"/>
    <property type="match status" value="1"/>
</dbReference>
<proteinExistence type="predicted"/>
<dbReference type="InterPro" id="IPR019734">
    <property type="entry name" value="TPR_rpt"/>
</dbReference>
<dbReference type="EMBL" id="CP015438">
    <property type="protein sequence ID" value="ANB61837.1"/>
    <property type="molecule type" value="Genomic_DNA"/>
</dbReference>
<evidence type="ECO:0000256" key="1">
    <source>
        <dbReference type="PROSITE-ProRule" id="PRU00339"/>
    </source>
</evidence>
<dbReference type="InterPro" id="IPR018704">
    <property type="entry name" value="SecYEG/CpoB_TPR"/>
</dbReference>
<dbReference type="AlphaFoldDB" id="A0A160F5M8"/>
<evidence type="ECO:0000256" key="2">
    <source>
        <dbReference type="SAM" id="Phobius"/>
    </source>
</evidence>
<keyword evidence="5" id="KW-1185">Reference proteome</keyword>
<organism evidence="4 5">
    <name type="scientific">Anoxybacteroides amylolyticum</name>
    <dbReference type="NCBI Taxonomy" id="294699"/>
    <lineage>
        <taxon>Bacteria</taxon>
        <taxon>Bacillati</taxon>
        <taxon>Bacillota</taxon>
        <taxon>Bacilli</taxon>
        <taxon>Bacillales</taxon>
        <taxon>Anoxybacillaceae</taxon>
        <taxon>Anoxybacteroides</taxon>
    </lineage>
</organism>
<keyword evidence="2" id="KW-1133">Transmembrane helix</keyword>
<gene>
    <name evidence="4" type="ORF">GFC30_448</name>
</gene>
<protein>
    <submittedName>
        <fullName evidence="4">Tetratricopeptide repeat family protein</fullName>
    </submittedName>
</protein>